<sequence>MPPRLNKRQQRELEELEALGGPSNLNASSDDDVPISRPQKPAFSNFLAADDIASASDDGGKDGSVKPTKSRKKKKGKKKPEAAEKVEAQTPTSIPTPAPVPHRNEKKALKKARAKEKKAGDDELEKALAELSAKYPELQKPTTSSPSSRSLAKLLSVSLTYLDSEAEMRKFFGAKVVQANRSTSSAAGPASRRNAALQRSNLTRPQPSWWSASQREGLSIRPLTAEEVRKRAETHGVSQVGLEGGKWWTVEYSQRYKSMTKLFIQAVMSGHPDALWEVQRKLPWHADNLLQLAEVYRHREEYAQAVDFVDRAIFTYERAFIGAFNFTSGTNRLDFDRVENRPFFLAVHRQIADLQRRGCVRTAFEFARLLYALDPDGDPHGALLHLDMLALKAGMAQWLLDLHDHHASENTGHAQAIPNYLPGFMFARALALKMLEDGKGDSNHDKSTQALKEAMLSFPSIVPLLADKIDVSLPSHIRAHRDFKIETDAGFLSSTDAALHLLSHLYAQRSSTLWKDPARAEWFLSTASTTFPPTLSSSSLPTTPQRLALLKHLGSPQAQSAIHRHVAVLDLARLNAFVPRAILEAARALACDPLPPPTAISRYDDEYFAGTEDVFSLRTPARRTRRQREGDERMLAQVIPDPEVRANVVRALEGIVGQFPGGLAELMERIGPEALDDLIVQVQGLAMAGGGAPGWGMPGGFEVEVAEGHNEEADEARQAPQERVEPVDVGIAPQPDEGSGSESDEDDPSAIQRVIRNVLGRFWGGGAQAGDETSSDEEVGEVVDDTGVD</sequence>
<feature type="compositionally biased region" description="Low complexity" evidence="1">
    <location>
        <begin position="48"/>
        <end position="57"/>
    </location>
</feature>
<dbReference type="OrthoDB" id="205993at2759"/>
<feature type="region of interest" description="Disordered" evidence="1">
    <location>
        <begin position="182"/>
        <end position="209"/>
    </location>
</feature>
<evidence type="ECO:0008006" key="4">
    <source>
        <dbReference type="Google" id="ProtNLM"/>
    </source>
</evidence>
<reference evidence="2" key="1">
    <citation type="submission" date="2021-02" db="EMBL/GenBank/DDBJ databases">
        <authorList>
            <person name="Nieuwenhuis M."/>
            <person name="Van De Peppel L.J.J."/>
        </authorList>
    </citation>
    <scope>NUCLEOTIDE SEQUENCE</scope>
    <source>
        <strain evidence="2">D49</strain>
    </source>
</reference>
<feature type="compositionally biased region" description="Basic and acidic residues" evidence="1">
    <location>
        <begin position="709"/>
        <end position="726"/>
    </location>
</feature>
<reference evidence="2" key="2">
    <citation type="submission" date="2021-10" db="EMBL/GenBank/DDBJ databases">
        <title>Phylogenomics reveals ancestral predisposition of the termite-cultivated fungus Termitomyces towards a domesticated lifestyle.</title>
        <authorList>
            <person name="Auxier B."/>
            <person name="Grum-Grzhimaylo A."/>
            <person name="Cardenas M.E."/>
            <person name="Lodge J.D."/>
            <person name="Laessoe T."/>
            <person name="Pedersen O."/>
            <person name="Smith M.E."/>
            <person name="Kuyper T.W."/>
            <person name="Franco-Molano E.A."/>
            <person name="Baroni T.J."/>
            <person name="Aanen D.K."/>
        </authorList>
    </citation>
    <scope>NUCLEOTIDE SEQUENCE</scope>
    <source>
        <strain evidence="2">D49</strain>
    </source>
</reference>
<feature type="compositionally biased region" description="Polar residues" evidence="1">
    <location>
        <begin position="197"/>
        <end position="209"/>
    </location>
</feature>
<evidence type="ECO:0000313" key="3">
    <source>
        <dbReference type="Proteomes" id="UP000717328"/>
    </source>
</evidence>
<feature type="compositionally biased region" description="Acidic residues" evidence="1">
    <location>
        <begin position="773"/>
        <end position="789"/>
    </location>
</feature>
<dbReference type="PANTHER" id="PTHR22684:SF0">
    <property type="entry name" value="RIBOSOME QUALITY CONTROL COMPLEX SUBUNIT TCF25"/>
    <property type="match status" value="1"/>
</dbReference>
<proteinExistence type="predicted"/>
<dbReference type="GO" id="GO:0072344">
    <property type="term" value="P:rescue of stalled ribosome"/>
    <property type="evidence" value="ECO:0007669"/>
    <property type="project" value="TreeGrafter"/>
</dbReference>
<dbReference type="GO" id="GO:1990112">
    <property type="term" value="C:RQC complex"/>
    <property type="evidence" value="ECO:0007669"/>
    <property type="project" value="TreeGrafter"/>
</dbReference>
<organism evidence="2 3">
    <name type="scientific">Sphagnurus paluster</name>
    <dbReference type="NCBI Taxonomy" id="117069"/>
    <lineage>
        <taxon>Eukaryota</taxon>
        <taxon>Fungi</taxon>
        <taxon>Dikarya</taxon>
        <taxon>Basidiomycota</taxon>
        <taxon>Agaricomycotina</taxon>
        <taxon>Agaricomycetes</taxon>
        <taxon>Agaricomycetidae</taxon>
        <taxon>Agaricales</taxon>
        <taxon>Tricholomatineae</taxon>
        <taxon>Lyophyllaceae</taxon>
        <taxon>Sphagnurus</taxon>
    </lineage>
</organism>
<dbReference type="PANTHER" id="PTHR22684">
    <property type="entry name" value="NULP1-RELATED"/>
    <property type="match status" value="1"/>
</dbReference>
<feature type="region of interest" description="Disordered" evidence="1">
    <location>
        <begin position="1"/>
        <end position="123"/>
    </location>
</feature>
<evidence type="ECO:0000256" key="1">
    <source>
        <dbReference type="SAM" id="MobiDB-lite"/>
    </source>
</evidence>
<keyword evidence="3" id="KW-1185">Reference proteome</keyword>
<accession>A0A9P7K335</accession>
<comment type="caution">
    <text evidence="2">The sequence shown here is derived from an EMBL/GenBank/DDBJ whole genome shotgun (WGS) entry which is preliminary data.</text>
</comment>
<feature type="region of interest" description="Disordered" evidence="1">
    <location>
        <begin position="764"/>
        <end position="789"/>
    </location>
</feature>
<feature type="region of interest" description="Disordered" evidence="1">
    <location>
        <begin position="709"/>
        <end position="752"/>
    </location>
</feature>
<dbReference type="Pfam" id="PF04910">
    <property type="entry name" value="Tcf25"/>
    <property type="match status" value="1"/>
</dbReference>
<gene>
    <name evidence="2" type="ORF">H0H81_001684</name>
</gene>
<dbReference type="Proteomes" id="UP000717328">
    <property type="component" value="Unassembled WGS sequence"/>
</dbReference>
<feature type="compositionally biased region" description="Basic residues" evidence="1">
    <location>
        <begin position="68"/>
        <end position="78"/>
    </location>
</feature>
<protein>
    <recommendedName>
        <fullName evidence="4">Transcription factor 25</fullName>
    </recommendedName>
</protein>
<dbReference type="GO" id="GO:1990116">
    <property type="term" value="P:ribosome-associated ubiquitin-dependent protein catabolic process"/>
    <property type="evidence" value="ECO:0007669"/>
    <property type="project" value="TreeGrafter"/>
</dbReference>
<dbReference type="EMBL" id="JABCKI010006372">
    <property type="protein sequence ID" value="KAG5634515.1"/>
    <property type="molecule type" value="Genomic_DNA"/>
</dbReference>
<evidence type="ECO:0000313" key="2">
    <source>
        <dbReference type="EMBL" id="KAG5634515.1"/>
    </source>
</evidence>
<dbReference type="AlphaFoldDB" id="A0A9P7K335"/>
<dbReference type="InterPro" id="IPR006994">
    <property type="entry name" value="TCF25/Rqc1"/>
</dbReference>
<name>A0A9P7K335_9AGAR</name>